<organism evidence="2 3">
    <name type="scientific">Dreissena polymorpha</name>
    <name type="common">Zebra mussel</name>
    <name type="synonym">Mytilus polymorpha</name>
    <dbReference type="NCBI Taxonomy" id="45954"/>
    <lineage>
        <taxon>Eukaryota</taxon>
        <taxon>Metazoa</taxon>
        <taxon>Spiralia</taxon>
        <taxon>Lophotrochozoa</taxon>
        <taxon>Mollusca</taxon>
        <taxon>Bivalvia</taxon>
        <taxon>Autobranchia</taxon>
        <taxon>Heteroconchia</taxon>
        <taxon>Euheterodonta</taxon>
        <taxon>Imparidentia</taxon>
        <taxon>Neoheterodontei</taxon>
        <taxon>Myida</taxon>
        <taxon>Dreissenoidea</taxon>
        <taxon>Dreissenidae</taxon>
        <taxon>Dreissena</taxon>
    </lineage>
</organism>
<keyword evidence="3" id="KW-1185">Reference proteome</keyword>
<gene>
    <name evidence="2" type="ORF">DPMN_187655</name>
</gene>
<comment type="caution">
    <text evidence="2">The sequence shown here is derived from an EMBL/GenBank/DDBJ whole genome shotgun (WGS) entry which is preliminary data.</text>
</comment>
<evidence type="ECO:0000313" key="2">
    <source>
        <dbReference type="EMBL" id="KAH3753025.1"/>
    </source>
</evidence>
<accession>A0A9D4I991</accession>
<protein>
    <submittedName>
        <fullName evidence="2">Uncharacterized protein</fullName>
    </submittedName>
</protein>
<name>A0A9D4I991_DREPO</name>
<evidence type="ECO:0000313" key="3">
    <source>
        <dbReference type="Proteomes" id="UP000828390"/>
    </source>
</evidence>
<dbReference type="AlphaFoldDB" id="A0A9D4I991"/>
<dbReference type="EMBL" id="JAIWYP010000010">
    <property type="protein sequence ID" value="KAH3753025.1"/>
    <property type="molecule type" value="Genomic_DNA"/>
</dbReference>
<proteinExistence type="predicted"/>
<reference evidence="2" key="2">
    <citation type="submission" date="2020-11" db="EMBL/GenBank/DDBJ databases">
        <authorList>
            <person name="McCartney M.A."/>
            <person name="Auch B."/>
            <person name="Kono T."/>
            <person name="Mallez S."/>
            <person name="Becker A."/>
            <person name="Gohl D.M."/>
            <person name="Silverstein K.A.T."/>
            <person name="Koren S."/>
            <person name="Bechman K.B."/>
            <person name="Herman A."/>
            <person name="Abrahante J.E."/>
            <person name="Garbe J."/>
        </authorList>
    </citation>
    <scope>NUCLEOTIDE SEQUENCE</scope>
    <source>
        <strain evidence="2">Duluth1</strain>
        <tissue evidence="2">Whole animal</tissue>
    </source>
</reference>
<feature type="chain" id="PRO_5039357924" evidence="1">
    <location>
        <begin position="27"/>
        <end position="105"/>
    </location>
</feature>
<feature type="signal peptide" evidence="1">
    <location>
        <begin position="1"/>
        <end position="26"/>
    </location>
</feature>
<sequence>MEFANKEFYFILLGSVFMLLCSHVFAESIFSNGRYSGENDSFVETLVEDFGRLCPFTDQCYRTADASNNRTFHGYKIPWSRTCRCKQECGNECCTDYLVSSFSEP</sequence>
<dbReference type="Proteomes" id="UP000828390">
    <property type="component" value="Unassembled WGS sequence"/>
</dbReference>
<evidence type="ECO:0000256" key="1">
    <source>
        <dbReference type="SAM" id="SignalP"/>
    </source>
</evidence>
<keyword evidence="1" id="KW-0732">Signal</keyword>
<reference evidence="2" key="1">
    <citation type="journal article" date="2019" name="bioRxiv">
        <title>The Genome of the Zebra Mussel, Dreissena polymorpha: A Resource for Invasive Species Research.</title>
        <authorList>
            <person name="McCartney M.A."/>
            <person name="Auch B."/>
            <person name="Kono T."/>
            <person name="Mallez S."/>
            <person name="Zhang Y."/>
            <person name="Obille A."/>
            <person name="Becker A."/>
            <person name="Abrahante J.E."/>
            <person name="Garbe J."/>
            <person name="Badalamenti J.P."/>
            <person name="Herman A."/>
            <person name="Mangelson H."/>
            <person name="Liachko I."/>
            <person name="Sullivan S."/>
            <person name="Sone E.D."/>
            <person name="Koren S."/>
            <person name="Silverstein K.A.T."/>
            <person name="Beckman K.B."/>
            <person name="Gohl D.M."/>
        </authorList>
    </citation>
    <scope>NUCLEOTIDE SEQUENCE</scope>
    <source>
        <strain evidence="2">Duluth1</strain>
        <tissue evidence="2">Whole animal</tissue>
    </source>
</reference>